<evidence type="ECO:0000259" key="4">
    <source>
        <dbReference type="Pfam" id="PF04213"/>
    </source>
</evidence>
<sequence>MTFPIRRRAAVSLGALATAAALLVPSAAAAALPGGSSTLPAENGAACVVSGGTLTWGIKESFRSYISGSIANGSWETDDGADYETPNFLWSDPSGELDPETGIGTVSFTGSVHFTGHDGVLDLTLANPTIEFEGEGAAALLLDARSTDVAGELAVDAEQEWVGEVEVSGSSAPQNGALELQALPVALTNSGAKAFAGFYDAGESLDPLTLELSFDGCGDAATTAEPTTESPSDPAAEDPTAVEPAAAQVPWLPIIVGGAALLVIGLTLGLLIGGRGKRGAEKSQEKPIRER</sequence>
<dbReference type="PROSITE" id="PS51318">
    <property type="entry name" value="TAT"/>
    <property type="match status" value="1"/>
</dbReference>
<dbReference type="EMBL" id="JAGDYM010000003">
    <property type="protein sequence ID" value="MBO1900639.1"/>
    <property type="molecule type" value="Genomic_DNA"/>
</dbReference>
<dbReference type="InterPro" id="IPR007331">
    <property type="entry name" value="Htaa"/>
</dbReference>
<dbReference type="Pfam" id="PF04213">
    <property type="entry name" value="HtaA"/>
    <property type="match status" value="1"/>
</dbReference>
<reference evidence="5" key="1">
    <citation type="submission" date="2021-03" db="EMBL/GenBank/DDBJ databases">
        <title>Leucobacter chromiisoli sp. nov., isolated from chromium-containing soil of chemical plant.</title>
        <authorList>
            <person name="Xu Z."/>
        </authorList>
    </citation>
    <scope>NUCLEOTIDE SEQUENCE</scope>
    <source>
        <strain evidence="5">S27</strain>
    </source>
</reference>
<evidence type="ECO:0000256" key="3">
    <source>
        <dbReference type="SAM" id="SignalP"/>
    </source>
</evidence>
<feature type="domain" description="Htaa" evidence="4">
    <location>
        <begin position="51"/>
        <end position="210"/>
    </location>
</feature>
<evidence type="ECO:0000256" key="1">
    <source>
        <dbReference type="SAM" id="MobiDB-lite"/>
    </source>
</evidence>
<name>A0A939S4U5_9MICO</name>
<feature type="compositionally biased region" description="Low complexity" evidence="1">
    <location>
        <begin position="219"/>
        <end position="234"/>
    </location>
</feature>
<dbReference type="Proteomes" id="UP000664382">
    <property type="component" value="Unassembled WGS sequence"/>
</dbReference>
<feature type="transmembrane region" description="Helical" evidence="2">
    <location>
        <begin position="251"/>
        <end position="272"/>
    </location>
</feature>
<evidence type="ECO:0000313" key="6">
    <source>
        <dbReference type="Proteomes" id="UP000664382"/>
    </source>
</evidence>
<gene>
    <name evidence="5" type="ORF">J4H92_01590</name>
</gene>
<keyword evidence="6" id="KW-1185">Reference proteome</keyword>
<protein>
    <submittedName>
        <fullName evidence="5">HtaA domain-containing protein</fullName>
    </submittedName>
</protein>
<feature type="signal peptide" evidence="3">
    <location>
        <begin position="1"/>
        <end position="30"/>
    </location>
</feature>
<keyword evidence="2" id="KW-0812">Transmembrane</keyword>
<dbReference type="RefSeq" id="WP_208095276.1">
    <property type="nucleotide sequence ID" value="NZ_JAGDYM010000003.1"/>
</dbReference>
<keyword evidence="2" id="KW-1133">Transmembrane helix</keyword>
<organism evidence="5 6">
    <name type="scientific">Leucobacter weissii</name>
    <dbReference type="NCBI Taxonomy" id="1983706"/>
    <lineage>
        <taxon>Bacteria</taxon>
        <taxon>Bacillati</taxon>
        <taxon>Actinomycetota</taxon>
        <taxon>Actinomycetes</taxon>
        <taxon>Micrococcales</taxon>
        <taxon>Microbacteriaceae</taxon>
        <taxon>Leucobacter</taxon>
    </lineage>
</organism>
<keyword evidence="3" id="KW-0732">Signal</keyword>
<feature type="region of interest" description="Disordered" evidence="1">
    <location>
        <begin position="216"/>
        <end position="242"/>
    </location>
</feature>
<dbReference type="InterPro" id="IPR006311">
    <property type="entry name" value="TAT_signal"/>
</dbReference>
<accession>A0A939S4U5</accession>
<keyword evidence="2" id="KW-0472">Membrane</keyword>
<evidence type="ECO:0000256" key="2">
    <source>
        <dbReference type="SAM" id="Phobius"/>
    </source>
</evidence>
<dbReference type="AlphaFoldDB" id="A0A939S4U5"/>
<proteinExistence type="predicted"/>
<feature type="chain" id="PRO_5037543059" evidence="3">
    <location>
        <begin position="31"/>
        <end position="291"/>
    </location>
</feature>
<evidence type="ECO:0000313" key="5">
    <source>
        <dbReference type="EMBL" id="MBO1900639.1"/>
    </source>
</evidence>
<comment type="caution">
    <text evidence="5">The sequence shown here is derived from an EMBL/GenBank/DDBJ whole genome shotgun (WGS) entry which is preliminary data.</text>
</comment>